<dbReference type="SUPFAM" id="SSF53223">
    <property type="entry name" value="Aminoacid dehydrogenase-like, N-terminal domain"/>
    <property type="match status" value="1"/>
</dbReference>
<dbReference type="OrthoDB" id="204377at2759"/>
<dbReference type="GO" id="GO:0019632">
    <property type="term" value="P:shikimate metabolic process"/>
    <property type="evidence" value="ECO:0007669"/>
    <property type="project" value="TreeGrafter"/>
</dbReference>
<accession>A0A1F5LZP7</accession>
<dbReference type="GeneID" id="34571292"/>
<dbReference type="GO" id="GO:0009423">
    <property type="term" value="P:chorismate biosynthetic process"/>
    <property type="evidence" value="ECO:0007669"/>
    <property type="project" value="TreeGrafter"/>
</dbReference>
<dbReference type="InterPro" id="IPR022893">
    <property type="entry name" value="Shikimate_DH_fam"/>
</dbReference>
<organism evidence="2 3">
    <name type="scientific">Penicillium arizonense</name>
    <dbReference type="NCBI Taxonomy" id="1835702"/>
    <lineage>
        <taxon>Eukaryota</taxon>
        <taxon>Fungi</taxon>
        <taxon>Dikarya</taxon>
        <taxon>Ascomycota</taxon>
        <taxon>Pezizomycotina</taxon>
        <taxon>Eurotiomycetes</taxon>
        <taxon>Eurotiomycetidae</taxon>
        <taxon>Eurotiales</taxon>
        <taxon>Aspergillaceae</taxon>
        <taxon>Penicillium</taxon>
    </lineage>
</organism>
<evidence type="ECO:0000313" key="3">
    <source>
        <dbReference type="Proteomes" id="UP000177622"/>
    </source>
</evidence>
<dbReference type="Gene3D" id="3.40.50.10860">
    <property type="entry name" value="Leucine Dehydrogenase, chain A, domain 1"/>
    <property type="match status" value="1"/>
</dbReference>
<evidence type="ECO:0000259" key="1">
    <source>
        <dbReference type="Pfam" id="PF08501"/>
    </source>
</evidence>
<sequence length="311" mass="34396">MTMTQIPLSQEMTLHLVGVGVTHSIAYSMHNYIAKSLGLPWTFYSTECPTIEELLQLAKAPTTAGLVVTMPYKNSVMKHLDELDELATIIGACNNIYYKPGSQRLLCGTNTDWRGIKGCLLEKGDESRRPSATSPASALIVGAGGASRAAIYALSAHLNCSTIYILNRDDQEVTGLIHDSRKLPNPPNIIHVKTQKQAQGLPSPYYVVGTVPDFEPKTETEIAVAALLESFLSRPDKGVLLDMCFKPRRTRMIKLGEKLEWPCVEGTHIIGYQIHEQWRLWAGEECVKKLDQKGAWDVLIKAADESKGINF</sequence>
<dbReference type="Gene3D" id="3.40.50.720">
    <property type="entry name" value="NAD(P)-binding Rossmann-like Domain"/>
    <property type="match status" value="1"/>
</dbReference>
<protein>
    <recommendedName>
        <fullName evidence="1">Shikimate dehydrogenase substrate binding N-terminal domain-containing protein</fullName>
    </recommendedName>
</protein>
<evidence type="ECO:0000313" key="2">
    <source>
        <dbReference type="EMBL" id="OGE58556.1"/>
    </source>
</evidence>
<dbReference type="SUPFAM" id="SSF51735">
    <property type="entry name" value="NAD(P)-binding Rossmann-fold domains"/>
    <property type="match status" value="1"/>
</dbReference>
<dbReference type="PANTHER" id="PTHR21089">
    <property type="entry name" value="SHIKIMATE DEHYDROGENASE"/>
    <property type="match status" value="1"/>
</dbReference>
<reference evidence="2 3" key="1">
    <citation type="journal article" date="2016" name="Sci. Rep.">
        <title>Penicillium arizonense, a new, genome sequenced fungal species, reveals a high chemical diversity in secreted metabolites.</title>
        <authorList>
            <person name="Grijseels S."/>
            <person name="Nielsen J.C."/>
            <person name="Randelovic M."/>
            <person name="Nielsen J."/>
            <person name="Nielsen K.F."/>
            <person name="Workman M."/>
            <person name="Frisvad J.C."/>
        </authorList>
    </citation>
    <scope>NUCLEOTIDE SEQUENCE [LARGE SCALE GENOMIC DNA]</scope>
    <source>
        <strain evidence="2 3">CBS 141311</strain>
    </source>
</reference>
<dbReference type="InterPro" id="IPR036291">
    <property type="entry name" value="NAD(P)-bd_dom_sf"/>
</dbReference>
<feature type="domain" description="Shikimate dehydrogenase substrate binding N-terminal" evidence="1">
    <location>
        <begin position="16"/>
        <end position="96"/>
    </location>
</feature>
<dbReference type="GO" id="GO:0004764">
    <property type="term" value="F:shikimate 3-dehydrogenase (NADP+) activity"/>
    <property type="evidence" value="ECO:0007669"/>
    <property type="project" value="InterPro"/>
</dbReference>
<gene>
    <name evidence="2" type="ORF">PENARI_c001G05455</name>
</gene>
<name>A0A1F5LZP7_PENAI</name>
<dbReference type="InterPro" id="IPR013708">
    <property type="entry name" value="Shikimate_DH-bd_N"/>
</dbReference>
<dbReference type="EMBL" id="LXJU01000001">
    <property type="protein sequence ID" value="OGE58556.1"/>
    <property type="molecule type" value="Genomic_DNA"/>
</dbReference>
<dbReference type="Pfam" id="PF08501">
    <property type="entry name" value="Shikimate_dh_N"/>
    <property type="match status" value="1"/>
</dbReference>
<proteinExistence type="predicted"/>
<comment type="caution">
    <text evidence="2">The sequence shown here is derived from an EMBL/GenBank/DDBJ whole genome shotgun (WGS) entry which is preliminary data.</text>
</comment>
<dbReference type="InterPro" id="IPR046346">
    <property type="entry name" value="Aminoacid_DH-like_N_sf"/>
</dbReference>
<dbReference type="AlphaFoldDB" id="A0A1F5LZP7"/>
<dbReference type="STRING" id="1835702.A0A1F5LZP7"/>
<dbReference type="RefSeq" id="XP_022493978.1">
    <property type="nucleotide sequence ID" value="XM_022626558.1"/>
</dbReference>
<keyword evidence="3" id="KW-1185">Reference proteome</keyword>
<dbReference type="Proteomes" id="UP000177622">
    <property type="component" value="Unassembled WGS sequence"/>
</dbReference>
<dbReference type="PANTHER" id="PTHR21089:SF26">
    <property type="entry name" value="AROM POLYPEPTIDE, PUTATIVE-RELATED"/>
    <property type="match status" value="1"/>
</dbReference>